<dbReference type="AlphaFoldDB" id="A0A9W6XJN4"/>
<evidence type="ECO:0000313" key="3">
    <source>
        <dbReference type="Proteomes" id="UP001165121"/>
    </source>
</evidence>
<feature type="domain" description="Reverse transcriptase Ty1/copia-type" evidence="1">
    <location>
        <begin position="4"/>
        <end position="170"/>
    </location>
</feature>
<dbReference type="InterPro" id="IPR013103">
    <property type="entry name" value="RVT_2"/>
</dbReference>
<protein>
    <submittedName>
        <fullName evidence="2">Unnamed protein product</fullName>
    </submittedName>
</protein>
<evidence type="ECO:0000313" key="2">
    <source>
        <dbReference type="EMBL" id="GMF40079.1"/>
    </source>
</evidence>
<accession>A0A9W6XJN4</accession>
<sequence>MFERAIGCRWVFALNRDETGWIVRHKARLIAKGYSQRHDIDYEETYSPVASLNSIRAKFCDDGAIIEQCDVDIAFLYGGLDEAIFMELPQELMRIIEDDDEDIVCLLGKCLYGLRQASCVWNEMVDRHSKSMGFKPNEADPCVYTRDDNDQRCVVWLYVDDILIALRDQTWAYIEVVIKMFGQENPSRIPLDPSVHLTKDGEPKTDEEKTKMKSNPYRSLIGSLTYQTCGTRPHISVAVAKLNRILGNHGERHWNAGIKVGKYLLKTKNIGILYDGATRSELVDYSDAIWAESRSDRRSVSGMVVMMCGAPMV</sequence>
<dbReference type="PANTHER" id="PTHR11439:SF440">
    <property type="entry name" value="INTEGRASE CATALYTIC DOMAIN-CONTAINING PROTEIN"/>
    <property type="match status" value="1"/>
</dbReference>
<dbReference type="Pfam" id="PF07727">
    <property type="entry name" value="RVT_2"/>
    <property type="match status" value="1"/>
</dbReference>
<gene>
    <name evidence="2" type="ORF">Pfra01_001215700</name>
</gene>
<dbReference type="OrthoDB" id="120422at2759"/>
<comment type="caution">
    <text evidence="2">The sequence shown here is derived from an EMBL/GenBank/DDBJ whole genome shotgun (WGS) entry which is preliminary data.</text>
</comment>
<dbReference type="Proteomes" id="UP001165121">
    <property type="component" value="Unassembled WGS sequence"/>
</dbReference>
<dbReference type="EMBL" id="BSXT01001225">
    <property type="protein sequence ID" value="GMF40079.1"/>
    <property type="molecule type" value="Genomic_DNA"/>
</dbReference>
<dbReference type="PANTHER" id="PTHR11439">
    <property type="entry name" value="GAG-POL-RELATED RETROTRANSPOSON"/>
    <property type="match status" value="1"/>
</dbReference>
<dbReference type="SUPFAM" id="SSF56672">
    <property type="entry name" value="DNA/RNA polymerases"/>
    <property type="match status" value="1"/>
</dbReference>
<evidence type="ECO:0000259" key="1">
    <source>
        <dbReference type="Pfam" id="PF07727"/>
    </source>
</evidence>
<dbReference type="InterPro" id="IPR043502">
    <property type="entry name" value="DNA/RNA_pol_sf"/>
</dbReference>
<name>A0A9W6XJN4_9STRA</name>
<proteinExistence type="predicted"/>
<organism evidence="2 3">
    <name type="scientific">Phytophthora fragariaefolia</name>
    <dbReference type="NCBI Taxonomy" id="1490495"/>
    <lineage>
        <taxon>Eukaryota</taxon>
        <taxon>Sar</taxon>
        <taxon>Stramenopiles</taxon>
        <taxon>Oomycota</taxon>
        <taxon>Peronosporomycetes</taxon>
        <taxon>Peronosporales</taxon>
        <taxon>Peronosporaceae</taxon>
        <taxon>Phytophthora</taxon>
    </lineage>
</organism>
<reference evidence="2" key="1">
    <citation type="submission" date="2023-04" db="EMBL/GenBank/DDBJ databases">
        <title>Phytophthora fragariaefolia NBRC 109709.</title>
        <authorList>
            <person name="Ichikawa N."/>
            <person name="Sato H."/>
            <person name="Tonouchi N."/>
        </authorList>
    </citation>
    <scope>NUCLEOTIDE SEQUENCE</scope>
    <source>
        <strain evidence="2">NBRC 109709</strain>
    </source>
</reference>
<keyword evidence="3" id="KW-1185">Reference proteome</keyword>